<sequence length="84" mass="9497">NSSQYLLSIVFLFGDEFELFLISFNAGILPVFIFPTGEVLVEEQLKDYVDNLQSNKIGNITDERHQAECQAFIVLADTKLKNAL</sequence>
<keyword evidence="2" id="KW-1185">Reference proteome</keyword>
<proteinExistence type="predicted"/>
<feature type="non-terminal residue" evidence="1">
    <location>
        <position position="1"/>
    </location>
</feature>
<comment type="caution">
    <text evidence="1">The sequence shown here is derived from an EMBL/GenBank/DDBJ whole genome shotgun (WGS) entry which is preliminary data.</text>
</comment>
<feature type="non-terminal residue" evidence="1">
    <location>
        <position position="84"/>
    </location>
</feature>
<evidence type="ECO:0000313" key="1">
    <source>
        <dbReference type="EMBL" id="CAG8851494.1"/>
    </source>
</evidence>
<protein>
    <submittedName>
        <fullName evidence="1">32846_t:CDS:1</fullName>
    </submittedName>
</protein>
<accession>A0ACA9SY72</accession>
<gene>
    <name evidence="1" type="ORF">RPERSI_LOCUS36591</name>
</gene>
<organism evidence="1 2">
    <name type="scientific">Racocetra persica</name>
    <dbReference type="NCBI Taxonomy" id="160502"/>
    <lineage>
        <taxon>Eukaryota</taxon>
        <taxon>Fungi</taxon>
        <taxon>Fungi incertae sedis</taxon>
        <taxon>Mucoromycota</taxon>
        <taxon>Glomeromycotina</taxon>
        <taxon>Glomeromycetes</taxon>
        <taxon>Diversisporales</taxon>
        <taxon>Gigasporaceae</taxon>
        <taxon>Racocetra</taxon>
    </lineage>
</organism>
<name>A0ACA9SY72_9GLOM</name>
<dbReference type="EMBL" id="CAJVQC010176558">
    <property type="protein sequence ID" value="CAG8851494.1"/>
    <property type="molecule type" value="Genomic_DNA"/>
</dbReference>
<dbReference type="Proteomes" id="UP000789920">
    <property type="component" value="Unassembled WGS sequence"/>
</dbReference>
<reference evidence="1" key="1">
    <citation type="submission" date="2021-06" db="EMBL/GenBank/DDBJ databases">
        <authorList>
            <person name="Kallberg Y."/>
            <person name="Tangrot J."/>
            <person name="Rosling A."/>
        </authorList>
    </citation>
    <scope>NUCLEOTIDE SEQUENCE</scope>
    <source>
        <strain evidence="1">MA461A</strain>
    </source>
</reference>
<evidence type="ECO:0000313" key="2">
    <source>
        <dbReference type="Proteomes" id="UP000789920"/>
    </source>
</evidence>